<comment type="caution">
    <text evidence="2">The sequence shown here is derived from an EMBL/GenBank/DDBJ whole genome shotgun (WGS) entry which is preliminary data.</text>
</comment>
<protein>
    <submittedName>
        <fullName evidence="2">Uncharacterized protein</fullName>
    </submittedName>
</protein>
<feature type="transmembrane region" description="Helical" evidence="1">
    <location>
        <begin position="270"/>
        <end position="288"/>
    </location>
</feature>
<reference evidence="2" key="1">
    <citation type="submission" date="2019-08" db="EMBL/GenBank/DDBJ databases">
        <authorList>
            <person name="Kucharzyk K."/>
            <person name="Murdoch R.W."/>
            <person name="Higgins S."/>
            <person name="Loffler F."/>
        </authorList>
    </citation>
    <scope>NUCLEOTIDE SEQUENCE</scope>
</reference>
<evidence type="ECO:0000313" key="2">
    <source>
        <dbReference type="EMBL" id="MPM79240.1"/>
    </source>
</evidence>
<feature type="transmembrane region" description="Helical" evidence="1">
    <location>
        <begin position="99"/>
        <end position="131"/>
    </location>
</feature>
<gene>
    <name evidence="2" type="ORF">SDC9_126273</name>
</gene>
<proteinExistence type="predicted"/>
<evidence type="ECO:0000256" key="1">
    <source>
        <dbReference type="SAM" id="Phobius"/>
    </source>
</evidence>
<feature type="transmembrane region" description="Helical" evidence="1">
    <location>
        <begin position="21"/>
        <end position="39"/>
    </location>
</feature>
<dbReference type="EMBL" id="VSSQ01029207">
    <property type="protein sequence ID" value="MPM79240.1"/>
    <property type="molecule type" value="Genomic_DNA"/>
</dbReference>
<feature type="transmembrane region" description="Helical" evidence="1">
    <location>
        <begin position="211"/>
        <end position="232"/>
    </location>
</feature>
<dbReference type="AlphaFoldDB" id="A0A645CQ68"/>
<keyword evidence="1" id="KW-0472">Membrane</keyword>
<accession>A0A645CQ68</accession>
<name>A0A645CQ68_9ZZZZ</name>
<keyword evidence="1" id="KW-0812">Transmembrane</keyword>
<feature type="transmembrane region" description="Helical" evidence="1">
    <location>
        <begin position="244"/>
        <end position="264"/>
    </location>
</feature>
<sequence length="310" mass="35038">MGFRIWLRPLLSIFNYMEIRSMLTFFLWVLFGFSIISVFRTTANSFFAALYVFCIVSLNPVAISSSLTYMSCFILAFCGILAVPKITSLEKEFPLVESVFFLCLGALTQFFDFYTSPLITFAFPMIILLAAKLSGPRTVRFRELLLVLARGLFVWLFAYVGIWLLKLVATALFAGQEIAPIISRVLAEILGDRALHGPGFFVTISACLDNILTPEVMASLALIFVIWVVRFWKNPDKAYAISRGAVFLITGILSIIWIACAPRTYLHRFFQYRTLGVLVMSILAFLAFTSRRKCVLDSQEEPSTTSNHRD</sequence>
<organism evidence="2">
    <name type="scientific">bioreactor metagenome</name>
    <dbReference type="NCBI Taxonomy" id="1076179"/>
    <lineage>
        <taxon>unclassified sequences</taxon>
        <taxon>metagenomes</taxon>
        <taxon>ecological metagenomes</taxon>
    </lineage>
</organism>
<keyword evidence="1" id="KW-1133">Transmembrane helix</keyword>
<feature type="transmembrane region" description="Helical" evidence="1">
    <location>
        <begin position="45"/>
        <end position="62"/>
    </location>
</feature>
<feature type="transmembrane region" description="Helical" evidence="1">
    <location>
        <begin position="143"/>
        <end position="165"/>
    </location>
</feature>